<dbReference type="AlphaFoldDB" id="A0A9P6HB26"/>
<dbReference type="Gene3D" id="2.70.130.10">
    <property type="entry name" value="Mannose-6-phosphate receptor binding domain"/>
    <property type="match status" value="1"/>
</dbReference>
<dbReference type="InterPro" id="IPR009011">
    <property type="entry name" value="Man6P_isomerase_rcpt-bd_dom_sf"/>
</dbReference>
<keyword evidence="3" id="KW-0256">Endoplasmic reticulum</keyword>
<dbReference type="Proteomes" id="UP000736335">
    <property type="component" value="Unassembled WGS sequence"/>
</dbReference>
<dbReference type="InterPro" id="IPR039794">
    <property type="entry name" value="Gtb1-like"/>
</dbReference>
<evidence type="ECO:0000313" key="10">
    <source>
        <dbReference type="Proteomes" id="UP000736335"/>
    </source>
</evidence>
<evidence type="ECO:0000256" key="6">
    <source>
        <dbReference type="SAM" id="MobiDB-lite"/>
    </source>
</evidence>
<dbReference type="InterPro" id="IPR036607">
    <property type="entry name" value="PRKCSH"/>
</dbReference>
<dbReference type="Pfam" id="PF13015">
    <property type="entry name" value="PRKCSH_1"/>
    <property type="match status" value="1"/>
</dbReference>
<dbReference type="InterPro" id="IPR036055">
    <property type="entry name" value="LDL_receptor-like_sf"/>
</dbReference>
<dbReference type="InterPro" id="IPR044865">
    <property type="entry name" value="MRH_dom"/>
</dbReference>
<feature type="coiled-coil region" evidence="5">
    <location>
        <begin position="367"/>
        <end position="401"/>
    </location>
</feature>
<dbReference type="PANTHER" id="PTHR12630:SF1">
    <property type="entry name" value="GLUCOSIDASE 2 SUBUNIT BETA"/>
    <property type="match status" value="1"/>
</dbReference>
<dbReference type="EMBL" id="WIUZ02000012">
    <property type="protein sequence ID" value="KAF9782126.1"/>
    <property type="molecule type" value="Genomic_DNA"/>
</dbReference>
<feature type="region of interest" description="Disordered" evidence="6">
    <location>
        <begin position="271"/>
        <end position="297"/>
    </location>
</feature>
<keyword evidence="4" id="KW-1015">Disulfide bond</keyword>
<evidence type="ECO:0000256" key="5">
    <source>
        <dbReference type="SAM" id="Coils"/>
    </source>
</evidence>
<dbReference type="PANTHER" id="PTHR12630">
    <property type="entry name" value="N-LINKED OLIGOSACCHARIDE PROCESSING"/>
    <property type="match status" value="1"/>
</dbReference>
<dbReference type="OrthoDB" id="28322at2759"/>
<evidence type="ECO:0000259" key="8">
    <source>
        <dbReference type="PROSITE" id="PS51914"/>
    </source>
</evidence>
<feature type="chain" id="PRO_5040142475" description="Glucosidase 2 subunit beta" evidence="7">
    <location>
        <begin position="19"/>
        <end position="531"/>
    </location>
</feature>
<evidence type="ECO:0000256" key="4">
    <source>
        <dbReference type="ARBA" id="ARBA00023157"/>
    </source>
</evidence>
<reference evidence="9" key="1">
    <citation type="journal article" date="2020" name="Nat. Commun.">
        <title>Large-scale genome sequencing of mycorrhizal fungi provides insights into the early evolution of symbiotic traits.</title>
        <authorList>
            <person name="Miyauchi S."/>
            <person name="Kiss E."/>
            <person name="Kuo A."/>
            <person name="Drula E."/>
            <person name="Kohler A."/>
            <person name="Sanchez-Garcia M."/>
            <person name="Morin E."/>
            <person name="Andreopoulos B."/>
            <person name="Barry K.W."/>
            <person name="Bonito G."/>
            <person name="Buee M."/>
            <person name="Carver A."/>
            <person name="Chen C."/>
            <person name="Cichocki N."/>
            <person name="Clum A."/>
            <person name="Culley D."/>
            <person name="Crous P.W."/>
            <person name="Fauchery L."/>
            <person name="Girlanda M."/>
            <person name="Hayes R.D."/>
            <person name="Keri Z."/>
            <person name="LaButti K."/>
            <person name="Lipzen A."/>
            <person name="Lombard V."/>
            <person name="Magnuson J."/>
            <person name="Maillard F."/>
            <person name="Murat C."/>
            <person name="Nolan M."/>
            <person name="Ohm R.A."/>
            <person name="Pangilinan J."/>
            <person name="Pereira M.F."/>
            <person name="Perotto S."/>
            <person name="Peter M."/>
            <person name="Pfister S."/>
            <person name="Riley R."/>
            <person name="Sitrit Y."/>
            <person name="Stielow J.B."/>
            <person name="Szollosi G."/>
            <person name="Zifcakova L."/>
            <person name="Stursova M."/>
            <person name="Spatafora J.W."/>
            <person name="Tedersoo L."/>
            <person name="Vaario L.M."/>
            <person name="Yamada A."/>
            <person name="Yan M."/>
            <person name="Wang P."/>
            <person name="Xu J."/>
            <person name="Bruns T."/>
            <person name="Baldrian P."/>
            <person name="Vilgalys R."/>
            <person name="Dunand C."/>
            <person name="Henrissat B."/>
            <person name="Grigoriev I.V."/>
            <person name="Hibbett D."/>
            <person name="Nagy L.G."/>
            <person name="Martin F.M."/>
        </authorList>
    </citation>
    <scope>NUCLEOTIDE SEQUENCE</scope>
    <source>
        <strain evidence="9">UH-Tt-Lm1</strain>
    </source>
</reference>
<proteinExistence type="predicted"/>
<dbReference type="SUPFAM" id="SSF57424">
    <property type="entry name" value="LDL receptor-like module"/>
    <property type="match status" value="1"/>
</dbReference>
<protein>
    <recommendedName>
        <fullName evidence="1">Glucosidase 2 subunit beta</fullName>
    </recommendedName>
</protein>
<comment type="caution">
    <text evidence="9">The sequence shown here is derived from an EMBL/GenBank/DDBJ whole genome shotgun (WGS) entry which is preliminary data.</text>
</comment>
<reference evidence="9" key="2">
    <citation type="submission" date="2020-11" db="EMBL/GenBank/DDBJ databases">
        <authorList>
            <consortium name="DOE Joint Genome Institute"/>
            <person name="Kuo A."/>
            <person name="Miyauchi S."/>
            <person name="Kiss E."/>
            <person name="Drula E."/>
            <person name="Kohler A."/>
            <person name="Sanchez-Garcia M."/>
            <person name="Andreopoulos B."/>
            <person name="Barry K.W."/>
            <person name="Bonito G."/>
            <person name="Buee M."/>
            <person name="Carver A."/>
            <person name="Chen C."/>
            <person name="Cichocki N."/>
            <person name="Clum A."/>
            <person name="Culley D."/>
            <person name="Crous P.W."/>
            <person name="Fauchery L."/>
            <person name="Girlanda M."/>
            <person name="Hayes R."/>
            <person name="Keri Z."/>
            <person name="Labutti K."/>
            <person name="Lipzen A."/>
            <person name="Lombard V."/>
            <person name="Magnuson J."/>
            <person name="Maillard F."/>
            <person name="Morin E."/>
            <person name="Murat C."/>
            <person name="Nolan M."/>
            <person name="Ohm R."/>
            <person name="Pangilinan J."/>
            <person name="Pereira M."/>
            <person name="Perotto S."/>
            <person name="Peter M."/>
            <person name="Riley R."/>
            <person name="Sitrit Y."/>
            <person name="Stielow B."/>
            <person name="Szollosi G."/>
            <person name="Zifcakova L."/>
            <person name="Stursova M."/>
            <person name="Spatafora J.W."/>
            <person name="Tedersoo L."/>
            <person name="Vaario L.-M."/>
            <person name="Yamada A."/>
            <person name="Yan M."/>
            <person name="Wang P."/>
            <person name="Xu J."/>
            <person name="Bruns T."/>
            <person name="Baldrian P."/>
            <person name="Vilgalys R."/>
            <person name="Henrissat B."/>
            <person name="Grigoriev I.V."/>
            <person name="Hibbett D."/>
            <person name="Nagy L.G."/>
            <person name="Martin F.M."/>
        </authorList>
    </citation>
    <scope>NUCLEOTIDE SEQUENCE</scope>
    <source>
        <strain evidence="9">UH-Tt-Lm1</strain>
    </source>
</reference>
<evidence type="ECO:0000256" key="7">
    <source>
        <dbReference type="SAM" id="SignalP"/>
    </source>
</evidence>
<keyword evidence="10" id="KW-1185">Reference proteome</keyword>
<accession>A0A9P6HB26</accession>
<dbReference type="Pfam" id="PF12999">
    <property type="entry name" value="PRKCSH-like"/>
    <property type="match status" value="1"/>
</dbReference>
<keyword evidence="2 7" id="KW-0732">Signal</keyword>
<dbReference type="GO" id="GO:0006491">
    <property type="term" value="P:N-glycan processing"/>
    <property type="evidence" value="ECO:0007669"/>
    <property type="project" value="TreeGrafter"/>
</dbReference>
<dbReference type="PROSITE" id="PS51914">
    <property type="entry name" value="MRH"/>
    <property type="match status" value="1"/>
</dbReference>
<evidence type="ECO:0000313" key="9">
    <source>
        <dbReference type="EMBL" id="KAF9782126.1"/>
    </source>
</evidence>
<dbReference type="InterPro" id="IPR028146">
    <property type="entry name" value="PRKCSH_N"/>
</dbReference>
<feature type="signal peptide" evidence="7">
    <location>
        <begin position="1"/>
        <end position="18"/>
    </location>
</feature>
<dbReference type="SUPFAM" id="SSF50911">
    <property type="entry name" value="Mannose 6-phosphate receptor domain"/>
    <property type="match status" value="1"/>
</dbReference>
<gene>
    <name evidence="9" type="ORF">BJ322DRAFT_1111016</name>
</gene>
<keyword evidence="5" id="KW-0175">Coiled coil</keyword>
<sequence>MLLLPVLLSLSVPVPAQASPSPEVKGVHPSLCPKYVPASSDRWFCLDGSRSIPWSAVNDDYCDCPDGSDEPGTGACSNSTFFCPNIGHVGASISATRVNDGLCEPECCDGSDEPSGVCPNICDQVGIEYRALLEQETKLRKTGSKIRASYISFAQKEKARLEAAVTSTKREVTARADELVRIKEIVDRTESLSSAALERKKLSPLFKSLESHSELLAALLALHKDRGQRLDTLEDILSSLRSGYNPNYQDMAVLEAVRGWEQVAGLPHINDVKKDEDESGEGSLPFDVQDDISSEETERQAESILNTDYLSLLMEHDEYAESPQASSTGLNFASYLPNSLTPAFNYIRSFTSAILGENSPPNDSAKVSRLGQSLSDAEARLREAEERLRNVQQELEDLYNPGVFGKHGEWKKLDRLCLEKDTGDYTYEVCLFGEARQKANSGGSVHSLGHFSSWRYDEEPGTPDYYSRQAFVGGAKCWNGPQRSVQVDLSCGLENELLTVAEPEKCEYLITGTTPALCTPLESEGNTKDEL</sequence>
<name>A0A9P6HB26_9AGAM</name>
<organism evidence="9 10">
    <name type="scientific">Thelephora terrestris</name>
    <dbReference type="NCBI Taxonomy" id="56493"/>
    <lineage>
        <taxon>Eukaryota</taxon>
        <taxon>Fungi</taxon>
        <taxon>Dikarya</taxon>
        <taxon>Basidiomycota</taxon>
        <taxon>Agaricomycotina</taxon>
        <taxon>Agaricomycetes</taxon>
        <taxon>Thelephorales</taxon>
        <taxon>Thelephoraceae</taxon>
        <taxon>Thelephora</taxon>
    </lineage>
</organism>
<evidence type="ECO:0000256" key="1">
    <source>
        <dbReference type="ARBA" id="ARBA00022387"/>
    </source>
</evidence>
<feature type="domain" description="MRH" evidence="8">
    <location>
        <begin position="415"/>
        <end position="520"/>
    </location>
</feature>
<evidence type="ECO:0000256" key="2">
    <source>
        <dbReference type="ARBA" id="ARBA00022729"/>
    </source>
</evidence>
<evidence type="ECO:0000256" key="3">
    <source>
        <dbReference type="ARBA" id="ARBA00022824"/>
    </source>
</evidence>
<dbReference type="GO" id="GO:0017177">
    <property type="term" value="C:glucosidase II complex"/>
    <property type="evidence" value="ECO:0007669"/>
    <property type="project" value="TreeGrafter"/>
</dbReference>